<dbReference type="PANTHER" id="PTHR47505:SF1">
    <property type="entry name" value="DNA UTILIZATION PROTEIN YHGH"/>
    <property type="match status" value="1"/>
</dbReference>
<gene>
    <name evidence="3" type="ORF">HRQ87_01820</name>
</gene>
<dbReference type="Pfam" id="PF18912">
    <property type="entry name" value="DZR_2"/>
    <property type="match status" value="1"/>
</dbReference>
<dbReference type="RefSeq" id="WP_174134639.1">
    <property type="nucleotide sequence ID" value="NZ_JABUFE010000001.1"/>
</dbReference>
<evidence type="ECO:0000313" key="4">
    <source>
        <dbReference type="Proteomes" id="UP000777935"/>
    </source>
</evidence>
<comment type="similarity">
    <text evidence="1">Belongs to the ComF/GntX family.</text>
</comment>
<dbReference type="CDD" id="cd06223">
    <property type="entry name" value="PRTases_typeI"/>
    <property type="match status" value="1"/>
</dbReference>
<feature type="domain" description="Double zinc ribbon" evidence="2">
    <location>
        <begin position="4"/>
        <end position="63"/>
    </location>
</feature>
<organism evidence="3 4">
    <name type="scientific">Parasulfitobacter algicola</name>
    <dbReference type="NCBI Taxonomy" id="2614809"/>
    <lineage>
        <taxon>Bacteria</taxon>
        <taxon>Pseudomonadati</taxon>
        <taxon>Pseudomonadota</taxon>
        <taxon>Alphaproteobacteria</taxon>
        <taxon>Rhodobacterales</taxon>
        <taxon>Roseobacteraceae</taxon>
        <taxon>Parasulfitobacter</taxon>
    </lineage>
</organism>
<dbReference type="SUPFAM" id="SSF53271">
    <property type="entry name" value="PRTase-like"/>
    <property type="match status" value="1"/>
</dbReference>
<sequence length="237" mass="26203">MQTALRIIYPSQCLTCDEMTETDFALCGPCWGETPFLGGTVCDKCGVPLPGDADHAVHCDDCMTLARPWSQGRAAVAYTGNARKMVLQLKHADRIDFARPAAGWMAQVAKPLILPNMIVAPVPLHWRRLLKRRYNQSALLSKELAVQLSLENCPDLLVRGKRTKPMEGMTVTDRFKMLEDAIHVHSKRLNRIQDRPILLIDDVMTSGATLAATTEACFVAGASHVNVLVLARVMKQP</sequence>
<dbReference type="InterPro" id="IPR000836">
    <property type="entry name" value="PRTase_dom"/>
</dbReference>
<dbReference type="InterPro" id="IPR044005">
    <property type="entry name" value="DZR_2"/>
</dbReference>
<evidence type="ECO:0000259" key="2">
    <source>
        <dbReference type="Pfam" id="PF18912"/>
    </source>
</evidence>
<dbReference type="InterPro" id="IPR051910">
    <property type="entry name" value="ComF/GntX_DNA_util-trans"/>
</dbReference>
<dbReference type="InterPro" id="IPR029057">
    <property type="entry name" value="PRTase-like"/>
</dbReference>
<protein>
    <submittedName>
        <fullName evidence="3">ComF family protein</fullName>
    </submittedName>
</protein>
<dbReference type="Gene3D" id="3.40.50.2020">
    <property type="match status" value="1"/>
</dbReference>
<evidence type="ECO:0000313" key="3">
    <source>
        <dbReference type="EMBL" id="NSX53528.1"/>
    </source>
</evidence>
<reference evidence="3 4" key="1">
    <citation type="submission" date="2020-06" db="EMBL/GenBank/DDBJ databases">
        <title>Sulfitobacter algicola sp. nov., isolated from green algae.</title>
        <authorList>
            <person name="Wang C."/>
        </authorList>
    </citation>
    <scope>NUCLEOTIDE SEQUENCE [LARGE SCALE GENOMIC DNA]</scope>
    <source>
        <strain evidence="3 4">1151</strain>
    </source>
</reference>
<evidence type="ECO:0000256" key="1">
    <source>
        <dbReference type="ARBA" id="ARBA00008007"/>
    </source>
</evidence>
<keyword evidence="4" id="KW-1185">Reference proteome</keyword>
<name>A0ABX2IU08_9RHOB</name>
<dbReference type="Proteomes" id="UP000777935">
    <property type="component" value="Unassembled WGS sequence"/>
</dbReference>
<dbReference type="EMBL" id="JABUFE010000001">
    <property type="protein sequence ID" value="NSX53528.1"/>
    <property type="molecule type" value="Genomic_DNA"/>
</dbReference>
<proteinExistence type="inferred from homology"/>
<dbReference type="PANTHER" id="PTHR47505">
    <property type="entry name" value="DNA UTILIZATION PROTEIN YHGH"/>
    <property type="match status" value="1"/>
</dbReference>
<accession>A0ABX2IU08</accession>
<comment type="caution">
    <text evidence="3">The sequence shown here is derived from an EMBL/GenBank/DDBJ whole genome shotgun (WGS) entry which is preliminary data.</text>
</comment>